<proteinExistence type="predicted"/>
<name>A0A6J4T2C5_9SPHN</name>
<organism evidence="1">
    <name type="scientific">uncultured Sphingomonas sp</name>
    <dbReference type="NCBI Taxonomy" id="158754"/>
    <lineage>
        <taxon>Bacteria</taxon>
        <taxon>Pseudomonadati</taxon>
        <taxon>Pseudomonadota</taxon>
        <taxon>Alphaproteobacteria</taxon>
        <taxon>Sphingomonadales</taxon>
        <taxon>Sphingomonadaceae</taxon>
        <taxon>Sphingomonas</taxon>
        <taxon>environmental samples</taxon>
    </lineage>
</organism>
<dbReference type="AlphaFoldDB" id="A0A6J4T2C5"/>
<accession>A0A6J4T2C5</accession>
<dbReference type="EMBL" id="CADCWA010000061">
    <property type="protein sequence ID" value="CAA9511492.1"/>
    <property type="molecule type" value="Genomic_DNA"/>
</dbReference>
<reference evidence="1" key="1">
    <citation type="submission" date="2020-02" db="EMBL/GenBank/DDBJ databases">
        <authorList>
            <person name="Meier V. D."/>
        </authorList>
    </citation>
    <scope>NUCLEOTIDE SEQUENCE</scope>
    <source>
        <strain evidence="1">AVDCRST_MAG31</strain>
    </source>
</reference>
<evidence type="ECO:0000313" key="1">
    <source>
        <dbReference type="EMBL" id="CAA9511492.1"/>
    </source>
</evidence>
<gene>
    <name evidence="1" type="ORF">AVDCRST_MAG31-916</name>
</gene>
<protein>
    <submittedName>
        <fullName evidence="1">Uncharacterized protein</fullName>
    </submittedName>
</protein>
<sequence>MLQGEVKLARGLIGSVLAGALRAQLWKGLGKWLRFLRAD</sequence>